<dbReference type="InterPro" id="IPR029063">
    <property type="entry name" value="SAM-dependent_MTases_sf"/>
</dbReference>
<evidence type="ECO:0000256" key="4">
    <source>
        <dbReference type="ARBA" id="ARBA00022756"/>
    </source>
</evidence>
<accession>A0ABR4XN53</accession>
<organism evidence="6 7">
    <name type="scientific">Porphyromonas canoris</name>
    <dbReference type="NCBI Taxonomy" id="36875"/>
    <lineage>
        <taxon>Bacteria</taxon>
        <taxon>Pseudomonadati</taxon>
        <taxon>Bacteroidota</taxon>
        <taxon>Bacteroidia</taxon>
        <taxon>Bacteroidales</taxon>
        <taxon>Porphyromonadaceae</taxon>
        <taxon>Porphyromonas</taxon>
    </lineage>
</organism>
<comment type="function">
    <text evidence="5">Converts the free carboxyl group of a malonyl-thioester to its methyl ester by transfer of a methyl group from S-adenosyl-L-methionine (SAM). It allows to synthesize pimeloyl-ACP via the fatty acid synthetic pathway.</text>
</comment>
<evidence type="ECO:0000256" key="3">
    <source>
        <dbReference type="ARBA" id="ARBA00022691"/>
    </source>
</evidence>
<dbReference type="InterPro" id="IPR011814">
    <property type="entry name" value="BioC"/>
</dbReference>
<keyword evidence="3 5" id="KW-0949">S-adenosyl-L-methionine</keyword>
<dbReference type="PANTHER" id="PTHR13090:SF1">
    <property type="entry name" value="ARGININE-HYDROXYLASE NDUFAF5, MITOCHONDRIAL"/>
    <property type="match status" value="1"/>
</dbReference>
<evidence type="ECO:0000256" key="5">
    <source>
        <dbReference type="HAMAP-Rule" id="MF_00835"/>
    </source>
</evidence>
<sequence length="254" mass="29028">MNSSSNIDKQLVQRRFTNALHTYDKEASVQQQIVRHIAELLPASLPDGAIFEVGCGTGFLSRVLAERYPLHPLLLNDLCPEVEESLEVYSEFIPGDAELLNWRNDLAMVASSSCIQWWHKPLGFFSKAYDALKRGGVLLFSTFGPEQMHELKTIFPPATLSYDTVSVLQEAMERAGFRHISIRREQTTLYFDSFLLLLKHLKQTGVNGIRQEENLTPGKMREMEEAYRKAFANETNNFRLPLTYDAIWGRAEKI</sequence>
<comment type="catalytic activity">
    <reaction evidence="5">
        <text>malonyl-[ACP] + S-adenosyl-L-methionine = malonyl-[ACP] methyl ester + S-adenosyl-L-homocysteine</text>
        <dbReference type="Rhea" id="RHEA:17105"/>
        <dbReference type="Rhea" id="RHEA-COMP:9623"/>
        <dbReference type="Rhea" id="RHEA-COMP:9954"/>
        <dbReference type="ChEBI" id="CHEBI:57856"/>
        <dbReference type="ChEBI" id="CHEBI:59789"/>
        <dbReference type="ChEBI" id="CHEBI:78449"/>
        <dbReference type="ChEBI" id="CHEBI:78845"/>
        <dbReference type="EC" id="2.1.1.197"/>
    </reaction>
</comment>
<comment type="caution">
    <text evidence="6">The sequence shown here is derived from an EMBL/GenBank/DDBJ whole genome shotgun (WGS) entry which is preliminary data.</text>
</comment>
<keyword evidence="2 5" id="KW-0808">Transferase</keyword>
<dbReference type="Pfam" id="PF13489">
    <property type="entry name" value="Methyltransf_23"/>
    <property type="match status" value="1"/>
</dbReference>
<dbReference type="EMBL" id="JQZV01000001">
    <property type="protein sequence ID" value="KGN93630.1"/>
    <property type="molecule type" value="Genomic_DNA"/>
</dbReference>
<proteinExistence type="inferred from homology"/>
<protein>
    <recommendedName>
        <fullName evidence="5">Malonyl-[acyl-carrier protein] O-methyltransferase</fullName>
        <shortName evidence="5">Malonyl-ACP O-methyltransferase</shortName>
        <ecNumber evidence="5">2.1.1.197</ecNumber>
    </recommendedName>
    <alternativeName>
        <fullName evidence="5">Biotin synthesis protein BioC</fullName>
    </alternativeName>
</protein>
<evidence type="ECO:0000256" key="1">
    <source>
        <dbReference type="ARBA" id="ARBA00022603"/>
    </source>
</evidence>
<evidence type="ECO:0000313" key="7">
    <source>
        <dbReference type="Proteomes" id="UP000030101"/>
    </source>
</evidence>
<dbReference type="RefSeq" id="WP_036788238.1">
    <property type="nucleotide sequence ID" value="NZ_JQZV01000001.1"/>
</dbReference>
<evidence type="ECO:0000256" key="2">
    <source>
        <dbReference type="ARBA" id="ARBA00022679"/>
    </source>
</evidence>
<dbReference type="Gene3D" id="3.40.50.150">
    <property type="entry name" value="Vaccinia Virus protein VP39"/>
    <property type="match status" value="1"/>
</dbReference>
<gene>
    <name evidence="5" type="primary">bioC</name>
    <name evidence="6" type="ORF">HQ43_00375</name>
</gene>
<dbReference type="HAMAP" id="MF_00835">
    <property type="entry name" value="BioC"/>
    <property type="match status" value="1"/>
</dbReference>
<dbReference type="CDD" id="cd02440">
    <property type="entry name" value="AdoMet_MTases"/>
    <property type="match status" value="1"/>
</dbReference>
<keyword evidence="4 5" id="KW-0093">Biotin biosynthesis</keyword>
<comment type="pathway">
    <text evidence="5">Cofactor biosynthesis; biotin biosynthesis.</text>
</comment>
<name>A0ABR4XN53_9PORP</name>
<dbReference type="InterPro" id="IPR050602">
    <property type="entry name" value="Malonyl-ACP_OMT"/>
</dbReference>
<dbReference type="PANTHER" id="PTHR13090">
    <property type="entry name" value="ARGININE-HYDROXYLASE NDUFAF5, MITOCHONDRIAL"/>
    <property type="match status" value="1"/>
</dbReference>
<reference evidence="6 7" key="1">
    <citation type="submission" date="2014-08" db="EMBL/GenBank/DDBJ databases">
        <title>Porphyromonas canoris strain:OH2762 Genome sequencing.</title>
        <authorList>
            <person name="Wallis C."/>
            <person name="Deusch O."/>
            <person name="O'Flynn C."/>
            <person name="Davis I."/>
            <person name="Jospin G."/>
            <person name="Darling A.E."/>
            <person name="Coil D.A."/>
            <person name="Alexiev A."/>
            <person name="Horsfall A."/>
            <person name="Kirkwood N."/>
            <person name="Harris S."/>
            <person name="Eisen J.A."/>
        </authorList>
    </citation>
    <scope>NUCLEOTIDE SEQUENCE [LARGE SCALE GENOMIC DNA]</scope>
    <source>
        <strain evidence="7">COT-108 OH2762</strain>
    </source>
</reference>
<comment type="similarity">
    <text evidence="5">Belongs to the methyltransferase superfamily.</text>
</comment>
<dbReference type="Proteomes" id="UP000030101">
    <property type="component" value="Unassembled WGS sequence"/>
</dbReference>
<keyword evidence="7" id="KW-1185">Reference proteome</keyword>
<dbReference type="EC" id="2.1.1.197" evidence="5"/>
<keyword evidence="1 5" id="KW-0489">Methyltransferase</keyword>
<dbReference type="SUPFAM" id="SSF53335">
    <property type="entry name" value="S-adenosyl-L-methionine-dependent methyltransferases"/>
    <property type="match status" value="1"/>
</dbReference>
<evidence type="ECO:0000313" key="6">
    <source>
        <dbReference type="EMBL" id="KGN93630.1"/>
    </source>
</evidence>